<comment type="subcellular location">
    <subcellularLocation>
        <location evidence="1">Cell envelope</location>
    </subcellularLocation>
</comment>
<dbReference type="InterPro" id="IPR036249">
    <property type="entry name" value="Thioredoxin-like_sf"/>
</dbReference>
<dbReference type="InterPro" id="IPR050553">
    <property type="entry name" value="Thioredoxin_ResA/DsbE_sf"/>
</dbReference>
<name>A0A516GE92_9MICO</name>
<keyword evidence="2" id="KW-0201">Cytochrome c-type biogenesis</keyword>
<reference evidence="8 9" key="1">
    <citation type="submission" date="2019-07" db="EMBL/GenBank/DDBJ databases">
        <title>complete genome sequencing of Ornithinimicrobium sp. H23M54.</title>
        <authorList>
            <person name="Bae J.-W."/>
            <person name="Lee S.-Y."/>
        </authorList>
    </citation>
    <scope>NUCLEOTIDE SEQUENCE [LARGE SCALE GENOMIC DNA]</scope>
    <source>
        <strain evidence="8 9">H23M54</strain>
    </source>
</reference>
<dbReference type="CDD" id="cd02966">
    <property type="entry name" value="TlpA_like_family"/>
    <property type="match status" value="1"/>
</dbReference>
<sequence length="202" mass="21194">MRRGSILLAAAALLLSACSDDGNTVSGQARDGSQKGYVSGDGTVEQLAPEDRTRVIELNGQAIVGAGSAGGEVELEPWSSQAALGDVLVINVWGSWCGPCVEEVPDLKAAHAHFQESGDPVQFIGVNDRDSASAALAFEQRHDMPYQSLVDDGGKTLLQLQGMANPRPTTLVLDQEGRLAARVAGQVDDATLQGLVEDVLEQ</sequence>
<evidence type="ECO:0000256" key="4">
    <source>
        <dbReference type="ARBA" id="ARBA00023157"/>
    </source>
</evidence>
<dbReference type="Gene3D" id="3.40.30.10">
    <property type="entry name" value="Glutaredoxin"/>
    <property type="match status" value="1"/>
</dbReference>
<dbReference type="GO" id="GO:0017004">
    <property type="term" value="P:cytochrome complex assembly"/>
    <property type="evidence" value="ECO:0007669"/>
    <property type="project" value="UniProtKB-KW"/>
</dbReference>
<protein>
    <submittedName>
        <fullName evidence="8">TlpA family protein disulfide reductase</fullName>
    </submittedName>
</protein>
<dbReference type="PANTHER" id="PTHR42852:SF6">
    <property type="entry name" value="THIOL:DISULFIDE INTERCHANGE PROTEIN DSBE"/>
    <property type="match status" value="1"/>
</dbReference>
<evidence type="ECO:0000259" key="7">
    <source>
        <dbReference type="PROSITE" id="PS51352"/>
    </source>
</evidence>
<dbReference type="GO" id="GO:0016209">
    <property type="term" value="F:antioxidant activity"/>
    <property type="evidence" value="ECO:0007669"/>
    <property type="project" value="InterPro"/>
</dbReference>
<evidence type="ECO:0000256" key="1">
    <source>
        <dbReference type="ARBA" id="ARBA00004196"/>
    </source>
</evidence>
<dbReference type="KEGG" id="orz:FNH13_17215"/>
<evidence type="ECO:0000256" key="3">
    <source>
        <dbReference type="ARBA" id="ARBA00022968"/>
    </source>
</evidence>
<gene>
    <name evidence="8" type="ORF">FNH13_17215</name>
</gene>
<feature type="domain" description="Thioredoxin" evidence="7">
    <location>
        <begin position="42"/>
        <end position="202"/>
    </location>
</feature>
<dbReference type="PROSITE" id="PS51352">
    <property type="entry name" value="THIOREDOXIN_2"/>
    <property type="match status" value="1"/>
</dbReference>
<evidence type="ECO:0000256" key="5">
    <source>
        <dbReference type="ARBA" id="ARBA00023284"/>
    </source>
</evidence>
<evidence type="ECO:0000256" key="2">
    <source>
        <dbReference type="ARBA" id="ARBA00022748"/>
    </source>
</evidence>
<dbReference type="InterPro" id="IPR000866">
    <property type="entry name" value="AhpC/TSA"/>
</dbReference>
<dbReference type="EMBL" id="CP041616">
    <property type="protein sequence ID" value="QDO89853.1"/>
    <property type="molecule type" value="Genomic_DNA"/>
</dbReference>
<dbReference type="GO" id="GO:0016491">
    <property type="term" value="F:oxidoreductase activity"/>
    <property type="evidence" value="ECO:0007669"/>
    <property type="project" value="InterPro"/>
</dbReference>
<keyword evidence="5" id="KW-0676">Redox-active center</keyword>
<keyword evidence="6" id="KW-0732">Signal</keyword>
<dbReference type="PANTHER" id="PTHR42852">
    <property type="entry name" value="THIOL:DISULFIDE INTERCHANGE PROTEIN DSBE"/>
    <property type="match status" value="1"/>
</dbReference>
<keyword evidence="4" id="KW-1015">Disulfide bond</keyword>
<dbReference type="PROSITE" id="PS00194">
    <property type="entry name" value="THIOREDOXIN_1"/>
    <property type="match status" value="1"/>
</dbReference>
<proteinExistence type="predicted"/>
<dbReference type="Proteomes" id="UP000315395">
    <property type="component" value="Chromosome"/>
</dbReference>
<accession>A0A516GE92</accession>
<feature type="signal peptide" evidence="6">
    <location>
        <begin position="1"/>
        <end position="19"/>
    </location>
</feature>
<organism evidence="8 9">
    <name type="scientific">Ornithinimicrobium ciconiae</name>
    <dbReference type="NCBI Taxonomy" id="2594265"/>
    <lineage>
        <taxon>Bacteria</taxon>
        <taxon>Bacillati</taxon>
        <taxon>Actinomycetota</taxon>
        <taxon>Actinomycetes</taxon>
        <taxon>Micrococcales</taxon>
        <taxon>Ornithinimicrobiaceae</taxon>
        <taxon>Ornithinimicrobium</taxon>
    </lineage>
</organism>
<keyword evidence="9" id="KW-1185">Reference proteome</keyword>
<dbReference type="SUPFAM" id="SSF52833">
    <property type="entry name" value="Thioredoxin-like"/>
    <property type="match status" value="1"/>
</dbReference>
<dbReference type="PROSITE" id="PS51257">
    <property type="entry name" value="PROKAR_LIPOPROTEIN"/>
    <property type="match status" value="1"/>
</dbReference>
<keyword evidence="3" id="KW-0812">Transmembrane</keyword>
<keyword evidence="3" id="KW-0735">Signal-anchor</keyword>
<evidence type="ECO:0000313" key="9">
    <source>
        <dbReference type="Proteomes" id="UP000315395"/>
    </source>
</evidence>
<dbReference type="InterPro" id="IPR017937">
    <property type="entry name" value="Thioredoxin_CS"/>
</dbReference>
<dbReference type="OrthoDB" id="9796554at2"/>
<dbReference type="Pfam" id="PF00578">
    <property type="entry name" value="AhpC-TSA"/>
    <property type="match status" value="1"/>
</dbReference>
<dbReference type="InterPro" id="IPR013766">
    <property type="entry name" value="Thioredoxin_domain"/>
</dbReference>
<feature type="chain" id="PRO_5038721258" evidence="6">
    <location>
        <begin position="20"/>
        <end position="202"/>
    </location>
</feature>
<dbReference type="AlphaFoldDB" id="A0A516GE92"/>
<evidence type="ECO:0000256" key="6">
    <source>
        <dbReference type="SAM" id="SignalP"/>
    </source>
</evidence>
<dbReference type="RefSeq" id="WP_143784574.1">
    <property type="nucleotide sequence ID" value="NZ_CP041616.1"/>
</dbReference>
<evidence type="ECO:0000313" key="8">
    <source>
        <dbReference type="EMBL" id="QDO89853.1"/>
    </source>
</evidence>
<dbReference type="GO" id="GO:0030313">
    <property type="term" value="C:cell envelope"/>
    <property type="evidence" value="ECO:0007669"/>
    <property type="project" value="UniProtKB-SubCell"/>
</dbReference>